<feature type="domain" description="Alcohol dehydrogenase-like N-terminal" evidence="8">
    <location>
        <begin position="33"/>
        <end position="117"/>
    </location>
</feature>
<evidence type="ECO:0000256" key="1">
    <source>
        <dbReference type="ARBA" id="ARBA00004173"/>
    </source>
</evidence>
<evidence type="ECO:0000313" key="10">
    <source>
        <dbReference type="Proteomes" id="UP000515908"/>
    </source>
</evidence>
<name>A0A7G2CT85_9TRYP</name>
<evidence type="ECO:0000256" key="3">
    <source>
        <dbReference type="ARBA" id="ARBA00022857"/>
    </source>
</evidence>
<dbReference type="Gene3D" id="3.40.50.720">
    <property type="entry name" value="NAD(P)-binding Rossmann-like Domain"/>
    <property type="match status" value="1"/>
</dbReference>
<evidence type="ECO:0000256" key="4">
    <source>
        <dbReference type="ARBA" id="ARBA00022946"/>
    </source>
</evidence>
<dbReference type="Pfam" id="PF00107">
    <property type="entry name" value="ADH_zinc_N"/>
    <property type="match status" value="1"/>
</dbReference>
<evidence type="ECO:0000259" key="8">
    <source>
        <dbReference type="Pfam" id="PF08240"/>
    </source>
</evidence>
<dbReference type="GO" id="GO:0005739">
    <property type="term" value="C:mitochondrion"/>
    <property type="evidence" value="ECO:0007669"/>
    <property type="project" value="UniProtKB-SubCell"/>
</dbReference>
<evidence type="ECO:0000259" key="7">
    <source>
        <dbReference type="Pfam" id="PF00107"/>
    </source>
</evidence>
<dbReference type="GO" id="GO:0006631">
    <property type="term" value="P:fatty acid metabolic process"/>
    <property type="evidence" value="ECO:0007669"/>
    <property type="project" value="TreeGrafter"/>
</dbReference>
<dbReference type="EMBL" id="LR877170">
    <property type="protein sequence ID" value="CAD2222467.1"/>
    <property type="molecule type" value="Genomic_DNA"/>
</dbReference>
<dbReference type="AlphaFoldDB" id="A0A7G2CT85"/>
<dbReference type="CDD" id="cd08290">
    <property type="entry name" value="ETR"/>
    <property type="match status" value="1"/>
</dbReference>
<feature type="domain" description="Alcohol dehydrogenase-like C-terminal" evidence="7">
    <location>
        <begin position="162"/>
        <end position="276"/>
    </location>
</feature>
<gene>
    <name evidence="9" type="ORF">ADEAN_001001100</name>
</gene>
<comment type="subcellular location">
    <subcellularLocation>
        <location evidence="1">Mitochondrion</location>
    </subcellularLocation>
</comment>
<comment type="similarity">
    <text evidence="2">Belongs to the zinc-containing alcohol dehydrogenase family. Quinone oxidoreductase subfamily.</text>
</comment>
<keyword evidence="10" id="KW-1185">Reference proteome</keyword>
<dbReference type="GO" id="GO:0016491">
    <property type="term" value="F:oxidoreductase activity"/>
    <property type="evidence" value="ECO:0007669"/>
    <property type="project" value="UniProtKB-KW"/>
</dbReference>
<sequence length="332" mass="35457">MSQKVSVNGWRYARSGPIATVLKKEAFEVLPQKGQAVVKMVSAPIHRTDAAVINGTALGRKQVRMAPFPRIGGSEGVGKVVQTGGAAHLKEGDTVWIAPVNGTWASQVAVDATAVHKIDPKYEKLAVNASNYLTAQQLLQGYATLHKGDVVLQNGGSSATSLAVSALAKKDGVKVITVATPGERLEGAKSRHAKYGSSVFAYNGAGAREVDKVLGKDRVSLYLNGVGGDFFDHFLKKMALQGHVVSYGAQNGFGLNFSASPIIYNELTMAGFFLPHFLSKLSLAERQTQLDFVLSRLSEEGFSYPTTPATLDKLPDTWDTIYVKGGKGVLTF</sequence>
<dbReference type="VEuPathDB" id="TriTrypDB:ADEAN_001001100"/>
<protein>
    <submittedName>
        <fullName evidence="9">Alcohol dehydrogenase GroES-like domain/Zinc-binding dehydrogenase, putative</fullName>
    </submittedName>
</protein>
<keyword evidence="6" id="KW-0496">Mitochondrion</keyword>
<keyword evidence="4" id="KW-0809">Transit peptide</keyword>
<evidence type="ECO:0000256" key="2">
    <source>
        <dbReference type="ARBA" id="ARBA00010371"/>
    </source>
</evidence>
<dbReference type="InterPro" id="IPR013149">
    <property type="entry name" value="ADH-like_C"/>
</dbReference>
<dbReference type="Gene3D" id="3.90.180.10">
    <property type="entry name" value="Medium-chain alcohol dehydrogenases, catalytic domain"/>
    <property type="match status" value="1"/>
</dbReference>
<keyword evidence="3" id="KW-0521">NADP</keyword>
<dbReference type="InterPro" id="IPR013154">
    <property type="entry name" value="ADH-like_N"/>
</dbReference>
<proteinExistence type="inferred from homology"/>
<evidence type="ECO:0000256" key="5">
    <source>
        <dbReference type="ARBA" id="ARBA00023002"/>
    </source>
</evidence>
<keyword evidence="5" id="KW-0560">Oxidoreductase</keyword>
<dbReference type="Pfam" id="PF08240">
    <property type="entry name" value="ADH_N"/>
    <property type="match status" value="1"/>
</dbReference>
<dbReference type="Proteomes" id="UP000515908">
    <property type="component" value="Chromosome 26"/>
</dbReference>
<evidence type="ECO:0000256" key="6">
    <source>
        <dbReference type="ARBA" id="ARBA00023128"/>
    </source>
</evidence>
<accession>A0A7G2CT85</accession>
<dbReference type="InterPro" id="IPR036291">
    <property type="entry name" value="NAD(P)-bd_dom_sf"/>
</dbReference>
<dbReference type="InterPro" id="IPR051034">
    <property type="entry name" value="Mito_Enoyl-ACP_Reductase"/>
</dbReference>
<reference evidence="9 10" key="1">
    <citation type="submission" date="2020-08" db="EMBL/GenBank/DDBJ databases">
        <authorList>
            <person name="Newling K."/>
            <person name="Davey J."/>
            <person name="Forrester S."/>
        </authorList>
    </citation>
    <scope>NUCLEOTIDE SEQUENCE [LARGE SCALE GENOMIC DNA]</scope>
    <source>
        <strain evidence="10">Crithidia deanei Carvalho (ATCC PRA-265)</strain>
    </source>
</reference>
<dbReference type="PANTHER" id="PTHR43981">
    <property type="entry name" value="ENOYL-[ACYL-CARRIER-PROTEIN] REDUCTASE, MITOCHONDRIAL"/>
    <property type="match status" value="1"/>
</dbReference>
<dbReference type="FunFam" id="3.90.180.10:FF:000040">
    <property type="entry name" value="Nuclear receptor binding factor-like protein"/>
    <property type="match status" value="1"/>
</dbReference>
<dbReference type="FunFam" id="3.40.50.720:FF:000892">
    <property type="entry name" value="Nuclear receptor binding factor-like protein"/>
    <property type="match status" value="1"/>
</dbReference>
<evidence type="ECO:0000313" key="9">
    <source>
        <dbReference type="EMBL" id="CAD2222467.1"/>
    </source>
</evidence>
<dbReference type="SUPFAM" id="SSF51735">
    <property type="entry name" value="NAD(P)-binding Rossmann-fold domains"/>
    <property type="match status" value="1"/>
</dbReference>
<dbReference type="SUPFAM" id="SSF50129">
    <property type="entry name" value="GroES-like"/>
    <property type="match status" value="1"/>
</dbReference>
<dbReference type="PANTHER" id="PTHR43981:SF2">
    <property type="entry name" value="ENOYL-[ACYL-CARRIER-PROTEIN] REDUCTASE, MITOCHONDRIAL"/>
    <property type="match status" value="1"/>
</dbReference>
<dbReference type="InterPro" id="IPR011032">
    <property type="entry name" value="GroES-like_sf"/>
</dbReference>
<organism evidence="9 10">
    <name type="scientific">Angomonas deanei</name>
    <dbReference type="NCBI Taxonomy" id="59799"/>
    <lineage>
        <taxon>Eukaryota</taxon>
        <taxon>Discoba</taxon>
        <taxon>Euglenozoa</taxon>
        <taxon>Kinetoplastea</taxon>
        <taxon>Metakinetoplastina</taxon>
        <taxon>Trypanosomatida</taxon>
        <taxon>Trypanosomatidae</taxon>
        <taxon>Strigomonadinae</taxon>
        <taxon>Angomonas</taxon>
    </lineage>
</organism>